<dbReference type="EMBL" id="CP011393">
    <property type="protein sequence ID" value="ANE42143.1"/>
    <property type="molecule type" value="Genomic_DNA"/>
</dbReference>
<dbReference type="InterPro" id="IPR052020">
    <property type="entry name" value="Cyclic_di-GMP/3'3'-cGAMP_PDE"/>
</dbReference>
<evidence type="ECO:0000256" key="1">
    <source>
        <dbReference type="ARBA" id="ARBA00022801"/>
    </source>
</evidence>
<dbReference type="GO" id="GO:0000160">
    <property type="term" value="P:phosphorelay signal transduction system"/>
    <property type="evidence" value="ECO:0007669"/>
    <property type="project" value="InterPro"/>
</dbReference>
<dbReference type="Pfam" id="PF13487">
    <property type="entry name" value="HD_5"/>
    <property type="match status" value="1"/>
</dbReference>
<dbReference type="PROSITE" id="PS50110">
    <property type="entry name" value="RESPONSE_REGULATORY"/>
    <property type="match status" value="1"/>
</dbReference>
<dbReference type="GO" id="GO:0004112">
    <property type="term" value="F:cyclic-nucleotide phosphodiesterase activity"/>
    <property type="evidence" value="ECO:0007669"/>
    <property type="project" value="UniProtKB-ARBA"/>
</dbReference>
<dbReference type="Gene3D" id="3.40.50.2300">
    <property type="match status" value="1"/>
</dbReference>
<dbReference type="OrthoDB" id="9759601at2"/>
<dbReference type="KEGG" id="fng:JM64_09655"/>
<evidence type="ECO:0000313" key="5">
    <source>
        <dbReference type="EMBL" id="ANE40587.1"/>
    </source>
</evidence>
<dbReference type="Gene3D" id="1.10.3210.10">
    <property type="entry name" value="Hypothetical protein af1432"/>
    <property type="match status" value="1"/>
</dbReference>
<dbReference type="KEGG" id="fng:JM64_00005"/>
<dbReference type="SMART" id="SM00471">
    <property type="entry name" value="HDc"/>
    <property type="match status" value="1"/>
</dbReference>
<proteinExistence type="predicted"/>
<protein>
    <submittedName>
        <fullName evidence="5">Phosphohydrolase</fullName>
    </submittedName>
</protein>
<dbReference type="PANTHER" id="PTHR45228:SF9">
    <property type="entry name" value="3'3'-CGAMP-SPECIFIC PHOSPHODIESTERASE 2"/>
    <property type="match status" value="1"/>
</dbReference>
<keyword evidence="1 5" id="KW-0378">Hydrolase</keyword>
<dbReference type="PROSITE" id="PS51832">
    <property type="entry name" value="HD_GYP"/>
    <property type="match status" value="1"/>
</dbReference>
<sequence length="452" mass="51662">MERTKVMIVDDSKTVHAELSSILSELIWNGKDLDIEHTYGYEEFKKIFVPEKYALVITDLVMESDDAGIKVINHIRHTCNDKKTRIILMTANPEKIPTDLLTRDYDINAYIEKESLSPFSTKLTVLSLLKTYQDITSLEQAIVTLENVAANASEMSLPELLINTFLQVRTFLCLKLPDIKLTGEIFVNNERIFPPKFMNSEHLEYRYDFHTKVQKDNILFVVYSPKQLNSLETSYIRSLLKNLQTSLISTKRSDIEEEFVIMLSKVIEARSADTGDHVNRVAELSCYLAEYLGFSSSDAKLIKKASALHDIGKVGVPDYILNKPGKLDEKEFSIIKEHTLIGFEILRNSTLNIFEIGAVVALEHHERWDGSGYPYGLQGEEIAVEARIVQVADVFEALTHDRCYRPAWSVEKAVEYMNDMKGRQFDPMVIDAFNKHLKDMIAIVKSNYSEEV</sequence>
<name>A0A172T0Q6_FERPE</name>
<dbReference type="InterPro" id="IPR003607">
    <property type="entry name" value="HD/PDEase_dom"/>
</dbReference>
<evidence type="ECO:0000259" key="4">
    <source>
        <dbReference type="PROSITE" id="PS51832"/>
    </source>
</evidence>
<feature type="domain" description="Response regulatory" evidence="3">
    <location>
        <begin position="5"/>
        <end position="128"/>
    </location>
</feature>
<dbReference type="FunFam" id="1.10.3210.10:FF:000018">
    <property type="entry name" value="Two-component system response regulator"/>
    <property type="match status" value="1"/>
</dbReference>
<evidence type="ECO:0000259" key="3">
    <source>
        <dbReference type="PROSITE" id="PS50110"/>
    </source>
</evidence>
<dbReference type="AlphaFoldDB" id="A0A172T0Q6"/>
<keyword evidence="2" id="KW-0597">Phosphoprotein</keyword>
<evidence type="ECO:0000256" key="2">
    <source>
        <dbReference type="PROSITE-ProRule" id="PRU00169"/>
    </source>
</evidence>
<dbReference type="InterPro" id="IPR006675">
    <property type="entry name" value="HDIG_dom"/>
</dbReference>
<dbReference type="EMBL" id="CP011393">
    <property type="protein sequence ID" value="ANE40587.1"/>
    <property type="molecule type" value="Genomic_DNA"/>
</dbReference>
<evidence type="ECO:0000313" key="7">
    <source>
        <dbReference type="Proteomes" id="UP000077096"/>
    </source>
</evidence>
<dbReference type="PANTHER" id="PTHR45228">
    <property type="entry name" value="CYCLIC DI-GMP PHOSPHODIESTERASE TM_0186-RELATED"/>
    <property type="match status" value="1"/>
</dbReference>
<feature type="domain" description="HD-GYP" evidence="4">
    <location>
        <begin position="252"/>
        <end position="449"/>
    </location>
</feature>
<dbReference type="Pfam" id="PF00072">
    <property type="entry name" value="Response_reg"/>
    <property type="match status" value="1"/>
</dbReference>
<reference evidence="5 7" key="1">
    <citation type="submission" date="2014-08" db="EMBL/GenBank/DDBJ databases">
        <title>Fervidobacterium pennivorans DYC genome.</title>
        <authorList>
            <person name="Wushke S."/>
        </authorList>
    </citation>
    <scope>NUCLEOTIDE SEQUENCE [LARGE SCALE GENOMIC DNA]</scope>
    <source>
        <strain evidence="5 7">DYC</strain>
    </source>
</reference>
<dbReference type="CDD" id="cd00077">
    <property type="entry name" value="HDc"/>
    <property type="match status" value="1"/>
</dbReference>
<dbReference type="PATRIC" id="fig|93466.3.peg.1"/>
<organism evidence="5 7">
    <name type="scientific">Fervidobacterium pennivorans</name>
    <dbReference type="NCBI Taxonomy" id="93466"/>
    <lineage>
        <taxon>Bacteria</taxon>
        <taxon>Thermotogati</taxon>
        <taxon>Thermotogota</taxon>
        <taxon>Thermotogae</taxon>
        <taxon>Thermotogales</taxon>
        <taxon>Fervidobacteriaceae</taxon>
        <taxon>Fervidobacterium</taxon>
    </lineage>
</organism>
<gene>
    <name evidence="5" type="ORF">JM64_00005</name>
    <name evidence="6" type="ORF">JM64_09655</name>
</gene>
<dbReference type="InterPro" id="IPR011006">
    <property type="entry name" value="CheY-like_superfamily"/>
</dbReference>
<evidence type="ECO:0000313" key="6">
    <source>
        <dbReference type="EMBL" id="ANE42143.1"/>
    </source>
</evidence>
<dbReference type="Proteomes" id="UP000077096">
    <property type="component" value="Chromosome"/>
</dbReference>
<accession>A0A172T0Q6</accession>
<dbReference type="SUPFAM" id="SSF109604">
    <property type="entry name" value="HD-domain/PDEase-like"/>
    <property type="match status" value="1"/>
</dbReference>
<dbReference type="CDD" id="cd00156">
    <property type="entry name" value="REC"/>
    <property type="match status" value="1"/>
</dbReference>
<dbReference type="InterPro" id="IPR001789">
    <property type="entry name" value="Sig_transdc_resp-reg_receiver"/>
</dbReference>
<dbReference type="InterPro" id="IPR037522">
    <property type="entry name" value="HD_GYP_dom"/>
</dbReference>
<dbReference type="GO" id="GO:0009214">
    <property type="term" value="P:cyclic nucleotide catabolic process"/>
    <property type="evidence" value="ECO:0007669"/>
    <property type="project" value="UniProtKB-ARBA"/>
</dbReference>
<dbReference type="NCBIfam" id="TIGR00277">
    <property type="entry name" value="HDIG"/>
    <property type="match status" value="1"/>
</dbReference>
<dbReference type="SUPFAM" id="SSF52172">
    <property type="entry name" value="CheY-like"/>
    <property type="match status" value="1"/>
</dbReference>
<feature type="modified residue" description="4-aspartylphosphate" evidence="2">
    <location>
        <position position="59"/>
    </location>
</feature>